<name>A0A841CX83_PLAVE</name>
<reference evidence="2 3" key="1">
    <citation type="submission" date="2020-08" db="EMBL/GenBank/DDBJ databases">
        <title>Genomic Encyclopedia of Type Strains, Phase III (KMG-III): the genomes of soil and plant-associated and newly described type strains.</title>
        <authorList>
            <person name="Whitman W."/>
        </authorList>
    </citation>
    <scope>NUCLEOTIDE SEQUENCE [LARGE SCALE GENOMIC DNA]</scope>
    <source>
        <strain evidence="2 3">CECT 3303</strain>
    </source>
</reference>
<sequence>MGYKRFSCFVKMLPVVAVAIVASGGCAAACESDAKKNFAMIREATENSFQREWGATYGEFSGCDSFDGPSVIVYLAKDAGSLVEISESMKVDRWELLPKGEMASYYADFVMKKEFSGQVLVATLRDSPYGKEVEVSVEH</sequence>
<dbReference type="EMBL" id="JACHJJ010000003">
    <property type="protein sequence ID" value="MBB5962010.1"/>
    <property type="molecule type" value="Genomic_DNA"/>
</dbReference>
<protein>
    <submittedName>
        <fullName evidence="2">Uncharacterized protein</fullName>
    </submittedName>
</protein>
<feature type="chain" id="PRO_5032678255" evidence="1">
    <location>
        <begin position="29"/>
        <end position="139"/>
    </location>
</feature>
<gene>
    <name evidence="2" type="ORF">FHS22_001269</name>
</gene>
<dbReference type="Proteomes" id="UP000562352">
    <property type="component" value="Unassembled WGS sequence"/>
</dbReference>
<keyword evidence="3" id="KW-1185">Reference proteome</keyword>
<accession>A0A841CX83</accession>
<comment type="caution">
    <text evidence="2">The sequence shown here is derived from an EMBL/GenBank/DDBJ whole genome shotgun (WGS) entry which is preliminary data.</text>
</comment>
<feature type="signal peptide" evidence="1">
    <location>
        <begin position="1"/>
        <end position="28"/>
    </location>
</feature>
<proteinExistence type="predicted"/>
<evidence type="ECO:0000313" key="3">
    <source>
        <dbReference type="Proteomes" id="UP000562352"/>
    </source>
</evidence>
<dbReference type="RefSeq" id="WP_184939232.1">
    <property type="nucleotide sequence ID" value="NZ_BAAAWZ010000001.1"/>
</dbReference>
<evidence type="ECO:0000313" key="2">
    <source>
        <dbReference type="EMBL" id="MBB5962010.1"/>
    </source>
</evidence>
<evidence type="ECO:0000256" key="1">
    <source>
        <dbReference type="SAM" id="SignalP"/>
    </source>
</evidence>
<dbReference type="PROSITE" id="PS51257">
    <property type="entry name" value="PROKAR_LIPOPROTEIN"/>
    <property type="match status" value="1"/>
</dbReference>
<keyword evidence="1" id="KW-0732">Signal</keyword>
<dbReference type="AlphaFoldDB" id="A0A841CX83"/>
<organism evidence="2 3">
    <name type="scientific">Planomonospora venezuelensis</name>
    <dbReference type="NCBI Taxonomy" id="1999"/>
    <lineage>
        <taxon>Bacteria</taxon>
        <taxon>Bacillati</taxon>
        <taxon>Actinomycetota</taxon>
        <taxon>Actinomycetes</taxon>
        <taxon>Streptosporangiales</taxon>
        <taxon>Streptosporangiaceae</taxon>
        <taxon>Planomonospora</taxon>
    </lineage>
</organism>